<dbReference type="Pfam" id="PF13360">
    <property type="entry name" value="PQQ_2"/>
    <property type="match status" value="1"/>
</dbReference>
<dbReference type="KEGG" id="hbs:IPV69_18885"/>
<dbReference type="PANTHER" id="PTHR34512">
    <property type="entry name" value="CELL SURFACE PROTEIN"/>
    <property type="match status" value="1"/>
</dbReference>
<keyword evidence="4" id="KW-1185">Reference proteome</keyword>
<dbReference type="Gene3D" id="2.130.10.10">
    <property type="entry name" value="YVTN repeat-like/Quinoprotein amine dehydrogenase"/>
    <property type="match status" value="1"/>
</dbReference>
<evidence type="ECO:0000259" key="2">
    <source>
        <dbReference type="Pfam" id="PF13360"/>
    </source>
</evidence>
<feature type="chain" id="PRO_5034062252" evidence="1">
    <location>
        <begin position="24"/>
        <end position="413"/>
    </location>
</feature>
<dbReference type="InterPro" id="IPR011047">
    <property type="entry name" value="Quinoprotein_ADH-like_sf"/>
</dbReference>
<dbReference type="RefSeq" id="WP_206291275.1">
    <property type="nucleotide sequence ID" value="NZ_CP063458.1"/>
</dbReference>
<proteinExistence type="predicted"/>
<dbReference type="Proteomes" id="UP000593765">
    <property type="component" value="Chromosome"/>
</dbReference>
<gene>
    <name evidence="3" type="ORF">IPV69_18885</name>
</gene>
<organism evidence="3 4">
    <name type="scientific">Humisphaera borealis</name>
    <dbReference type="NCBI Taxonomy" id="2807512"/>
    <lineage>
        <taxon>Bacteria</taxon>
        <taxon>Pseudomonadati</taxon>
        <taxon>Planctomycetota</taxon>
        <taxon>Phycisphaerae</taxon>
        <taxon>Tepidisphaerales</taxon>
        <taxon>Tepidisphaeraceae</taxon>
        <taxon>Humisphaera</taxon>
    </lineage>
</organism>
<dbReference type="InterPro" id="IPR018391">
    <property type="entry name" value="PQQ_b-propeller_rpt"/>
</dbReference>
<name>A0A7M2WS02_9BACT</name>
<dbReference type="InterPro" id="IPR015943">
    <property type="entry name" value="WD40/YVTN_repeat-like_dom_sf"/>
</dbReference>
<feature type="signal peptide" evidence="1">
    <location>
        <begin position="1"/>
        <end position="23"/>
    </location>
</feature>
<dbReference type="AlphaFoldDB" id="A0A7M2WS02"/>
<accession>A0A7M2WS02</accession>
<dbReference type="PANTHER" id="PTHR34512:SF30">
    <property type="entry name" value="OUTER MEMBRANE PROTEIN ASSEMBLY FACTOR BAMB"/>
    <property type="match status" value="1"/>
</dbReference>
<sequence>MKSIKQLAAAVLLSSSLGAGVLADWPQWRGPDRTDISKETGLLKQWPAGGPKLDWIYKDGGLGYAGFAVVGETLYTMGARGDTEMLIALNVKDGSQKWAVPIGALLTNGWGDGPRGTPTVDGEHIYTLSGQGNLICAKASDGTTVWKASMRDLGGKTPGWGYTESPLVDGDKVVCTPGGAKGAVAAFDKKTGKVLWQSADFTEGAQYSSIIAVDHDGKRQFIQRTMAKVVGLDPSSGAVLWVTDFPGKTAVIPTPIYHSGNVYVAAGYGVGCKMVNIGSGNKVTEVYQNDVIINHHGGVVLVGEHLYGYSDKAGWVCQDFKSGKQVWAEKKALGKGAITFADGKLYLLGESDGQVVIIDASPEGWKEHGRFTLTPQTKNRNPKGKVWTHPVIANGKMYLRDQELIFSFDVKGK</sequence>
<dbReference type="SMART" id="SM00564">
    <property type="entry name" value="PQQ"/>
    <property type="match status" value="3"/>
</dbReference>
<reference evidence="3 4" key="1">
    <citation type="submission" date="2020-10" db="EMBL/GenBank/DDBJ databases">
        <title>Wide distribution of Phycisphaera-like planctomycetes from WD2101 soil group in peatlands and genome analysis of the first cultivated representative.</title>
        <authorList>
            <person name="Dedysh S.N."/>
            <person name="Beletsky A.V."/>
            <person name="Ivanova A."/>
            <person name="Kulichevskaya I.S."/>
            <person name="Suzina N.E."/>
            <person name="Philippov D.A."/>
            <person name="Rakitin A.L."/>
            <person name="Mardanov A.V."/>
            <person name="Ravin N.V."/>
        </authorList>
    </citation>
    <scope>NUCLEOTIDE SEQUENCE [LARGE SCALE GENOMIC DNA]</scope>
    <source>
        <strain evidence="3 4">M1803</strain>
    </source>
</reference>
<protein>
    <submittedName>
        <fullName evidence="3">PQQ-like beta-propeller repeat protein</fullName>
    </submittedName>
</protein>
<evidence type="ECO:0000313" key="3">
    <source>
        <dbReference type="EMBL" id="QOV88297.1"/>
    </source>
</evidence>
<dbReference type="SUPFAM" id="SSF50998">
    <property type="entry name" value="Quinoprotein alcohol dehydrogenase-like"/>
    <property type="match status" value="1"/>
</dbReference>
<evidence type="ECO:0000256" key="1">
    <source>
        <dbReference type="SAM" id="SignalP"/>
    </source>
</evidence>
<keyword evidence="1" id="KW-0732">Signal</keyword>
<evidence type="ECO:0000313" key="4">
    <source>
        <dbReference type="Proteomes" id="UP000593765"/>
    </source>
</evidence>
<dbReference type="InterPro" id="IPR002372">
    <property type="entry name" value="PQQ_rpt_dom"/>
</dbReference>
<feature type="domain" description="Pyrrolo-quinoline quinone repeat" evidence="2">
    <location>
        <begin position="86"/>
        <end position="328"/>
    </location>
</feature>
<dbReference type="EMBL" id="CP063458">
    <property type="protein sequence ID" value="QOV88297.1"/>
    <property type="molecule type" value="Genomic_DNA"/>
</dbReference>